<evidence type="ECO:0000313" key="5">
    <source>
        <dbReference type="EMBL" id="ORY67991.1"/>
    </source>
</evidence>
<feature type="compositionally biased region" description="Polar residues" evidence="3">
    <location>
        <begin position="1"/>
        <end position="43"/>
    </location>
</feature>
<accession>A0A1Y2E8V9</accession>
<dbReference type="GO" id="GO:1990904">
    <property type="term" value="C:ribonucleoprotein complex"/>
    <property type="evidence" value="ECO:0007669"/>
    <property type="project" value="TreeGrafter"/>
</dbReference>
<dbReference type="SUPFAM" id="SSF54928">
    <property type="entry name" value="RNA-binding domain, RBD"/>
    <property type="match status" value="1"/>
</dbReference>
<feature type="compositionally biased region" description="Polar residues" evidence="3">
    <location>
        <begin position="561"/>
        <end position="582"/>
    </location>
</feature>
<reference evidence="5 6" key="1">
    <citation type="submission" date="2016-08" db="EMBL/GenBank/DDBJ databases">
        <title>A Parts List for Fungal Cellulosomes Revealed by Comparative Genomics.</title>
        <authorList>
            <consortium name="DOE Joint Genome Institute"/>
            <person name="Haitjema C.H."/>
            <person name="Gilmore S.P."/>
            <person name="Henske J.K."/>
            <person name="Solomon K.V."/>
            <person name="De Groot R."/>
            <person name="Kuo A."/>
            <person name="Mondo S.J."/>
            <person name="Salamov A.A."/>
            <person name="Labutti K."/>
            <person name="Zhao Z."/>
            <person name="Chiniquy J."/>
            <person name="Barry K."/>
            <person name="Brewer H.M."/>
            <person name="Purvine S.O."/>
            <person name="Wright A.T."/>
            <person name="Boxma B."/>
            <person name="Van Alen T."/>
            <person name="Hackstein J.H."/>
            <person name="Baker S.E."/>
            <person name="Grigoriev I.V."/>
            <person name="O'Malley M.A."/>
        </authorList>
    </citation>
    <scope>NUCLEOTIDE SEQUENCE [LARGE SCALE GENOMIC DNA]</scope>
    <source>
        <strain evidence="5 6">G1</strain>
    </source>
</reference>
<dbReference type="PANTHER" id="PTHR23003">
    <property type="entry name" value="RNA RECOGNITION MOTIF RRM DOMAIN CONTAINING PROTEIN"/>
    <property type="match status" value="1"/>
</dbReference>
<proteinExistence type="predicted"/>
<dbReference type="InterPro" id="IPR035979">
    <property type="entry name" value="RBD_domain_sf"/>
</dbReference>
<dbReference type="InterPro" id="IPR000504">
    <property type="entry name" value="RRM_dom"/>
</dbReference>
<dbReference type="PANTHER" id="PTHR23003:SF3">
    <property type="entry name" value="FI21236P1-RELATED"/>
    <property type="match status" value="1"/>
</dbReference>
<dbReference type="PROSITE" id="PS50102">
    <property type="entry name" value="RRM"/>
    <property type="match status" value="2"/>
</dbReference>
<name>A0A1Y2E8V9_9FUNG</name>
<dbReference type="AlphaFoldDB" id="A0A1Y2E8V9"/>
<feature type="region of interest" description="Disordered" evidence="3">
    <location>
        <begin position="1"/>
        <end position="201"/>
    </location>
</feature>
<dbReference type="Gene3D" id="3.30.70.330">
    <property type="match status" value="2"/>
</dbReference>
<evidence type="ECO:0000256" key="2">
    <source>
        <dbReference type="PROSITE-ProRule" id="PRU00176"/>
    </source>
</evidence>
<comment type="caution">
    <text evidence="5">The sequence shown here is derived from an EMBL/GenBank/DDBJ whole genome shotgun (WGS) entry which is preliminary data.</text>
</comment>
<dbReference type="InterPro" id="IPR012677">
    <property type="entry name" value="Nucleotide-bd_a/b_plait_sf"/>
</dbReference>
<dbReference type="InterPro" id="IPR050374">
    <property type="entry name" value="RRT5_SRSF_SR"/>
</dbReference>
<keyword evidence="1 2" id="KW-0694">RNA-binding</keyword>
<dbReference type="OrthoDB" id="1049195at2759"/>
<feature type="domain" description="RRM" evidence="4">
    <location>
        <begin position="434"/>
        <end position="511"/>
    </location>
</feature>
<evidence type="ECO:0000256" key="3">
    <source>
        <dbReference type="SAM" id="MobiDB-lite"/>
    </source>
</evidence>
<organism evidence="5 6">
    <name type="scientific">Neocallimastix californiae</name>
    <dbReference type="NCBI Taxonomy" id="1754190"/>
    <lineage>
        <taxon>Eukaryota</taxon>
        <taxon>Fungi</taxon>
        <taxon>Fungi incertae sedis</taxon>
        <taxon>Chytridiomycota</taxon>
        <taxon>Chytridiomycota incertae sedis</taxon>
        <taxon>Neocallimastigomycetes</taxon>
        <taxon>Neocallimastigales</taxon>
        <taxon>Neocallimastigaceae</taxon>
        <taxon>Neocallimastix</taxon>
    </lineage>
</organism>
<feature type="region of interest" description="Disordered" evidence="3">
    <location>
        <begin position="530"/>
        <end position="640"/>
    </location>
</feature>
<dbReference type="InterPro" id="IPR003954">
    <property type="entry name" value="RRM_euk-type"/>
</dbReference>
<sequence length="781" mass="90722">MSDQNLTEEIINSESVTENETIESQDQNSLVDQELSGNETNNGIEEDLDDKNQEENNIEGEEMKKNVEEKIKKEYSKIEEESEITEEKVIDEINDKEDNKINSKENKEENKSNDNNEEEKVENKDDKIEEKEDKIKDDTKDKEKSKSEDLTKVEGESDTPKNIDNKKSDKDDNNASNKKGGSYSNNYRDKNYNGRFIPRGHQYNHHPYDDWGRRRGMNYPPYYEKDRRYGMRDDFRGRDFREFYDMRMERDYRGGFRDRDRDFDYPKFYGRGRDQRFFKRDRDFKYKRDYYDDYNMRNMDKDMRMNNMIRECRVYVQNLSYEVNSEMLKDLWKKVFIYNYYVIYVEILTSPDGRSKGCAVVQFETPNEARRAITDLQDNQFQGRPIYIREDREGMQYNTPMMDKSYMNDKQIGYQNEGGPSNYKNNINNTPKEQRIFVGNLDVNVTAKDLRTLFEPAGIINYADVFQKDRNQTSKHGIIGFQDPSSIKKAIEMFNGITYRNRKLDVHEDRRGIVPIRRFNTFKSDKNITIHNAGHHPYQPNSKPYPSGRGGKSNGPFPGKFNNNRQPPPQHQSIQNSQSQKMQKPPLPPRPSNSNIQDKPNGNTYGKSQSYNPQQNNSVIYPTPQQSVQPNSQVAMQYSQSTTQAPYMQPLAVTYEQPSQSTYAQPQGVQQAALYAGYPMTDHSATNSSVAAYQSSYQTAAYYSSLSQQAQPAGLPVTQSMQQPYTVATNVDYNNLYSAYYGQASQVGASGYPMLTQNTTTTTQGQTGYAEGSTLPTTYYY</sequence>
<dbReference type="GO" id="GO:0005634">
    <property type="term" value="C:nucleus"/>
    <property type="evidence" value="ECO:0007669"/>
    <property type="project" value="TreeGrafter"/>
</dbReference>
<dbReference type="EMBL" id="MCOG01000047">
    <property type="protein sequence ID" value="ORY67991.1"/>
    <property type="molecule type" value="Genomic_DNA"/>
</dbReference>
<dbReference type="Proteomes" id="UP000193920">
    <property type="component" value="Unassembled WGS sequence"/>
</dbReference>
<feature type="compositionally biased region" description="Polar residues" evidence="3">
    <location>
        <begin position="592"/>
        <end position="640"/>
    </location>
</feature>
<protein>
    <recommendedName>
        <fullName evidence="4">RRM domain-containing protein</fullName>
    </recommendedName>
</protein>
<feature type="domain" description="RRM" evidence="4">
    <location>
        <begin position="312"/>
        <end position="393"/>
    </location>
</feature>
<dbReference type="GO" id="GO:0003729">
    <property type="term" value="F:mRNA binding"/>
    <property type="evidence" value="ECO:0007669"/>
    <property type="project" value="TreeGrafter"/>
</dbReference>
<keyword evidence="6" id="KW-1185">Reference proteome</keyword>
<evidence type="ECO:0000259" key="4">
    <source>
        <dbReference type="PROSITE" id="PS50102"/>
    </source>
</evidence>
<dbReference type="SMART" id="SM00360">
    <property type="entry name" value="RRM"/>
    <property type="match status" value="2"/>
</dbReference>
<evidence type="ECO:0000256" key="1">
    <source>
        <dbReference type="ARBA" id="ARBA00022884"/>
    </source>
</evidence>
<dbReference type="CDD" id="cd00590">
    <property type="entry name" value="RRM_SF"/>
    <property type="match status" value="2"/>
</dbReference>
<feature type="compositionally biased region" description="Basic and acidic residues" evidence="3">
    <location>
        <begin position="121"/>
        <end position="173"/>
    </location>
</feature>
<feature type="compositionally biased region" description="Basic and acidic residues" evidence="3">
    <location>
        <begin position="61"/>
        <end position="114"/>
    </location>
</feature>
<dbReference type="GO" id="GO:0005737">
    <property type="term" value="C:cytoplasm"/>
    <property type="evidence" value="ECO:0007669"/>
    <property type="project" value="TreeGrafter"/>
</dbReference>
<evidence type="ECO:0000313" key="6">
    <source>
        <dbReference type="Proteomes" id="UP000193920"/>
    </source>
</evidence>
<dbReference type="STRING" id="1754190.A0A1Y2E8V9"/>
<gene>
    <name evidence="5" type="ORF">LY90DRAFT_700425</name>
</gene>
<dbReference type="SMART" id="SM00361">
    <property type="entry name" value="RRM_1"/>
    <property type="match status" value="1"/>
</dbReference>
<dbReference type="Pfam" id="PF00076">
    <property type="entry name" value="RRM_1"/>
    <property type="match status" value="2"/>
</dbReference>